<dbReference type="AlphaFoldDB" id="B6K1W9"/>
<name>B6K1W9_SCHJY</name>
<proteinExistence type="predicted"/>
<dbReference type="PANTHER" id="PTHR34065:SF1">
    <property type="entry name" value="CELL DIVISION CONTROL PROTEIN 14"/>
    <property type="match status" value="1"/>
</dbReference>
<dbReference type="STRING" id="402676.B6K1W9"/>
<protein>
    <submittedName>
        <fullName evidence="1">SIN component Cdc14</fullName>
    </submittedName>
</protein>
<dbReference type="RefSeq" id="XP_002173443.1">
    <property type="nucleotide sequence ID" value="XM_002173407.2"/>
</dbReference>
<evidence type="ECO:0000313" key="1">
    <source>
        <dbReference type="EMBL" id="EEB07150.1"/>
    </source>
</evidence>
<dbReference type="Proteomes" id="UP000001744">
    <property type="component" value="Unassembled WGS sequence"/>
</dbReference>
<dbReference type="GeneID" id="7050206"/>
<dbReference type="Pfam" id="PF08045">
    <property type="entry name" value="CDC14"/>
    <property type="match status" value="1"/>
</dbReference>
<dbReference type="OMA" id="YMNILLD"/>
<dbReference type="InterPro" id="IPR012535">
    <property type="entry name" value="Cell_div_Cdc14"/>
</dbReference>
<reference evidence="1 3" key="1">
    <citation type="journal article" date="2011" name="Science">
        <title>Comparative functional genomics of the fission yeasts.</title>
        <authorList>
            <person name="Rhind N."/>
            <person name="Chen Z."/>
            <person name="Yassour M."/>
            <person name="Thompson D.A."/>
            <person name="Haas B.J."/>
            <person name="Habib N."/>
            <person name="Wapinski I."/>
            <person name="Roy S."/>
            <person name="Lin M.F."/>
            <person name="Heiman D.I."/>
            <person name="Young S.K."/>
            <person name="Furuya K."/>
            <person name="Guo Y."/>
            <person name="Pidoux A."/>
            <person name="Chen H.M."/>
            <person name="Robbertse B."/>
            <person name="Goldberg J.M."/>
            <person name="Aoki K."/>
            <person name="Bayne E.H."/>
            <person name="Berlin A.M."/>
            <person name="Desjardins C.A."/>
            <person name="Dobbs E."/>
            <person name="Dukaj L."/>
            <person name="Fan L."/>
            <person name="FitzGerald M.G."/>
            <person name="French C."/>
            <person name="Gujja S."/>
            <person name="Hansen K."/>
            <person name="Keifenheim D."/>
            <person name="Levin J.Z."/>
            <person name="Mosher R.A."/>
            <person name="Mueller C.A."/>
            <person name="Pfiffner J."/>
            <person name="Priest M."/>
            <person name="Russ C."/>
            <person name="Smialowska A."/>
            <person name="Swoboda P."/>
            <person name="Sykes S.M."/>
            <person name="Vaughn M."/>
            <person name="Vengrova S."/>
            <person name="Yoder R."/>
            <person name="Zeng Q."/>
            <person name="Allshire R."/>
            <person name="Baulcombe D."/>
            <person name="Birren B.W."/>
            <person name="Brown W."/>
            <person name="Ekwall K."/>
            <person name="Kellis M."/>
            <person name="Leatherwood J."/>
            <person name="Levin H."/>
            <person name="Margalit H."/>
            <person name="Martienssen R."/>
            <person name="Nieduszynski C.A."/>
            <person name="Spatafora J.W."/>
            <person name="Friedman N."/>
            <person name="Dalgaard J.Z."/>
            <person name="Baumann P."/>
            <person name="Niki H."/>
            <person name="Regev A."/>
            <person name="Nusbaum C."/>
        </authorList>
    </citation>
    <scope>NUCLEOTIDE SEQUENCE [LARGE SCALE GENOMIC DNA]</scope>
    <source>
        <strain evidence="3">yFS275 / FY16936</strain>
    </source>
</reference>
<organism evidence="1 3">
    <name type="scientific">Schizosaccharomyces japonicus (strain yFS275 / FY16936)</name>
    <name type="common">Fission yeast</name>
    <dbReference type="NCBI Taxonomy" id="402676"/>
    <lineage>
        <taxon>Eukaryota</taxon>
        <taxon>Fungi</taxon>
        <taxon>Dikarya</taxon>
        <taxon>Ascomycota</taxon>
        <taxon>Taphrinomycotina</taxon>
        <taxon>Schizosaccharomycetes</taxon>
        <taxon>Schizosaccharomycetales</taxon>
        <taxon>Schizosaccharomycetaceae</taxon>
        <taxon>Schizosaccharomyces</taxon>
    </lineage>
</organism>
<dbReference type="JaponicusDB" id="SJAG_02232">
    <property type="gene designation" value="cdc14"/>
</dbReference>
<dbReference type="GO" id="GO:0071958">
    <property type="term" value="C:new mitotic spindle pole body"/>
    <property type="evidence" value="ECO:0007669"/>
    <property type="project" value="EnsemblFungi"/>
</dbReference>
<dbReference type="HOGENOM" id="CLU_052857_0_0_1"/>
<dbReference type="eggNOG" id="ENOG502S6JC">
    <property type="taxonomic scope" value="Eukaryota"/>
</dbReference>
<dbReference type="EMBL" id="KE651166">
    <property type="protein sequence ID" value="EEB07150.1"/>
    <property type="molecule type" value="Genomic_DNA"/>
</dbReference>
<sequence>MESLLRTAYENLCSEDVRTVKVGLRQAESVVFQVSKPTEENRVPLSIFLKLQESFLYNLTTPCLQAFGQLVKVHYEAVQAQDADTETLVCKLLCDILHVMEGLVLLHPPSQLCYNSEAVLDLFGRLLRVSQPVTLQVAAVKTLVCVMVDRPIVMRAFERIGGLARVCMLFKNKQTHQQTKLQALEFFYFYLSPEPYTLEHEPYRKTRTEKQAYLSTFLSNVDGLRKDLDTFQPFGRLDESHD</sequence>
<evidence type="ECO:0000313" key="2">
    <source>
        <dbReference type="JaponicusDB" id="SJAG_02232"/>
    </source>
</evidence>
<dbReference type="GO" id="GO:0030295">
    <property type="term" value="F:protein kinase activator activity"/>
    <property type="evidence" value="ECO:0007669"/>
    <property type="project" value="EnsemblFungi"/>
</dbReference>
<evidence type="ECO:0000313" key="3">
    <source>
        <dbReference type="Proteomes" id="UP000001744"/>
    </source>
</evidence>
<keyword evidence="3" id="KW-1185">Reference proteome</keyword>
<gene>
    <name evidence="2" type="primary">cdc14</name>
    <name evidence="1" type="ORF">SJAG_02232</name>
</gene>
<dbReference type="PANTHER" id="PTHR34065">
    <property type="entry name" value="CELL DIVISION CONTROL PROTEIN 14"/>
    <property type="match status" value="1"/>
</dbReference>
<accession>B6K1W9</accession>
<dbReference type="OrthoDB" id="5357220at2759"/>
<dbReference type="VEuPathDB" id="FungiDB:SJAG_02232"/>